<dbReference type="SUPFAM" id="SSF48452">
    <property type="entry name" value="TPR-like"/>
    <property type="match status" value="1"/>
</dbReference>
<proteinExistence type="predicted"/>
<dbReference type="GO" id="GO:0005524">
    <property type="term" value="F:ATP binding"/>
    <property type="evidence" value="ECO:0007669"/>
    <property type="project" value="UniProtKB-KW"/>
</dbReference>
<evidence type="ECO:0000256" key="2">
    <source>
        <dbReference type="SAM" id="Phobius"/>
    </source>
</evidence>
<gene>
    <name evidence="3" type="ORF">RM541_11660</name>
</gene>
<feature type="transmembrane region" description="Helical" evidence="2">
    <location>
        <begin position="423"/>
        <end position="443"/>
    </location>
</feature>
<keyword evidence="2" id="KW-1133">Transmembrane helix</keyword>
<reference evidence="3 4" key="1">
    <citation type="submission" date="2023-09" db="EMBL/GenBank/DDBJ databases">
        <authorList>
            <person name="Rey-Velasco X."/>
        </authorList>
    </citation>
    <scope>NUCLEOTIDE SEQUENCE [LARGE SCALE GENOMIC DNA]</scope>
    <source>
        <strain evidence="3 4">F225</strain>
    </source>
</reference>
<name>A0ABU3DTI6_9FLAO</name>
<keyword evidence="2" id="KW-0472">Membrane</keyword>
<evidence type="ECO:0000313" key="3">
    <source>
        <dbReference type="EMBL" id="MDT0687022.1"/>
    </source>
</evidence>
<dbReference type="EMBL" id="JAVRHN010000008">
    <property type="protein sequence ID" value="MDT0687022.1"/>
    <property type="molecule type" value="Genomic_DNA"/>
</dbReference>
<protein>
    <submittedName>
        <fullName evidence="3">ATP-binding protein</fullName>
    </submittedName>
</protein>
<evidence type="ECO:0000313" key="4">
    <source>
        <dbReference type="Proteomes" id="UP001253848"/>
    </source>
</evidence>
<keyword evidence="2" id="KW-0812">Transmembrane</keyword>
<dbReference type="Proteomes" id="UP001253848">
    <property type="component" value="Unassembled WGS sequence"/>
</dbReference>
<feature type="coiled-coil region" evidence="1">
    <location>
        <begin position="387"/>
        <end position="421"/>
    </location>
</feature>
<keyword evidence="3" id="KW-0067">ATP-binding</keyword>
<keyword evidence="3" id="KW-0547">Nucleotide-binding</keyword>
<dbReference type="PROSITE" id="PS51257">
    <property type="entry name" value="PROKAR_LIPOPROTEIN"/>
    <property type="match status" value="1"/>
</dbReference>
<keyword evidence="1" id="KW-0175">Coiled coil</keyword>
<dbReference type="Gene3D" id="1.25.40.10">
    <property type="entry name" value="Tetratricopeptide repeat domain"/>
    <property type="match status" value="2"/>
</dbReference>
<evidence type="ECO:0000256" key="1">
    <source>
        <dbReference type="SAM" id="Coils"/>
    </source>
</evidence>
<sequence>MKLPEHFLVLSILFLIILGCGKSTKNNPPGFKEDSAEAYFQQALNAKEPSKMLVHFKEGLRLGTITNDTIEYYLLDGIIYSFNKLKEYDSSMAYSEKMIRQARINQKTYFEALGYYRKAVIHQYLNNYKEQFRNAFKSRNLYLSIGDSLRAGKRSLEMANAQSSMSDYTGSQENATLALSLLQKTKDSSYIGSALNQIGIANRERGFYQDAIANYESGLKYSTSTEDSLSFLNNMALAYRDNGDFSKAIDYLKLINSKNEYADKESHARFIDNLAYTEWLRDSTANVLVPLKSSLEMRLKNNDLKGLTSSYNHLSDYYSNKDRVQAKEYAVMSLEAARKNDSKISELNALENLLGIVEPRESEKYIRRYLHLNDSLKTAELKAKNFFAKIKLDEEQKQKEIDDLQAESFKQQLESEELKNQTIILSLGGLLILVSSGFGFYYLKQRHEKEKIQEIHLTETRISKKIHDELANDVYNVMSGMQEIASNDIMNKLDHIYNRTRNISRENSSIPLGENYLPHLISTISSSLSENIRLILRGEESIN</sequence>
<keyword evidence="4" id="KW-1185">Reference proteome</keyword>
<accession>A0ABU3DTI6</accession>
<organism evidence="3 4">
    <name type="scientific">Autumnicola psychrophila</name>
    <dbReference type="NCBI Taxonomy" id="3075592"/>
    <lineage>
        <taxon>Bacteria</taxon>
        <taxon>Pseudomonadati</taxon>
        <taxon>Bacteroidota</taxon>
        <taxon>Flavobacteriia</taxon>
        <taxon>Flavobacteriales</taxon>
        <taxon>Flavobacteriaceae</taxon>
        <taxon>Autumnicola</taxon>
    </lineage>
</organism>
<dbReference type="RefSeq" id="WP_311500327.1">
    <property type="nucleotide sequence ID" value="NZ_JAVRHN010000008.1"/>
</dbReference>
<comment type="caution">
    <text evidence="3">The sequence shown here is derived from an EMBL/GenBank/DDBJ whole genome shotgun (WGS) entry which is preliminary data.</text>
</comment>
<dbReference type="InterPro" id="IPR011990">
    <property type="entry name" value="TPR-like_helical_dom_sf"/>
</dbReference>